<protein>
    <submittedName>
        <fullName evidence="6">AMP-binding protein</fullName>
    </submittedName>
</protein>
<feature type="compositionally biased region" description="Low complexity" evidence="4">
    <location>
        <begin position="157"/>
        <end position="170"/>
    </location>
</feature>
<evidence type="ECO:0000256" key="3">
    <source>
        <dbReference type="ARBA" id="ARBA00022553"/>
    </source>
</evidence>
<evidence type="ECO:0000256" key="4">
    <source>
        <dbReference type="SAM" id="MobiDB-lite"/>
    </source>
</evidence>
<dbReference type="PROSITE" id="PS00455">
    <property type="entry name" value="AMP_BINDING"/>
    <property type="match status" value="1"/>
</dbReference>
<evidence type="ECO:0000256" key="1">
    <source>
        <dbReference type="ARBA" id="ARBA00006432"/>
    </source>
</evidence>
<dbReference type="Gene3D" id="3.40.50.12780">
    <property type="entry name" value="N-terminal domain of ligase-like"/>
    <property type="match status" value="1"/>
</dbReference>
<keyword evidence="7" id="KW-1185">Reference proteome</keyword>
<feature type="region of interest" description="Disordered" evidence="4">
    <location>
        <begin position="127"/>
        <end position="185"/>
    </location>
</feature>
<evidence type="ECO:0000259" key="5">
    <source>
        <dbReference type="Pfam" id="PF00501"/>
    </source>
</evidence>
<sequence length="934" mass="98286">MATDPSVSRLEARLRTLRDVLDCAIVPTGDGPATTPAEPVAFVVPAAQAGFAGLKRRVAVTALEAGLPVQPVLVDDVPRLPDGTVDLGALDRVPVLSEALLRRHGDAHCGAGTALALEPTPFAAGRLHLAGLDPEPPAEAPPSAGHARPASDARAGSATLHAAPATPALSRGPDPVPDPGAPRTLPEALLRTAGQRPDSGLHLVLERDRTVFLSYPELLSRAQRILGGLRAAGVAAGDRAILQVPSLDRYFPALWACLLGGIQPVTVAGPPGYDTRGAVLDKLHHAWQTLREPVVVASGASVDGVRAMTALYPMQDVSVLDVEELERAEPVTEPHLPDPGETALLQLSSGSTGHSKAIRITHRGVMEYVAGARAQGTGPGDTTVNWLPLDHVAGLLMFHLRDTVLGCPAVHTPTDLVVADPLLWLDLLERHGAAHSWSPNFGYKLVVEALRRRPDRRWDLSAVRSLINAGEQCTLPVVTDFLAATAPFGVAEDAMLLAWGMAETCTAISYKRFGSPGTVHRVRKSSLTGDLEWVGDEVAEAERTTFLSMGAPTLGARFRICDDEDRVLPEGRIGRLQVAGGRVTPGYLDNPEANAEAFRGEGWFDTGDLAFLRNGELTITGRRKEVIIINGSHYFCHELEDAVGSIDGVTAGSVAACGVPAPGTGSEQLVVFFVPAETAVAPADPVPAVRRIRAELARRFQLAGAQVVPVTAADFPKTTSGKIQRTGIRRRFLDGGFDDVLRELDLAEGNARTVPDALHRAVWEPLPGTGRTAPPVDPATTLVLADRTGLAAELTAGGGPFAAAVVVTQGDSYACIGLGRYTLDFAERTQWDALWAELRELNRTPTTLLHLAGCAEPVPLDITPGELRPVLDGAGLSLVLAVQAHRAACADGPTRVVTVSRGLHRVTGEEPVGCAGALTAAVAGALALEWAAAD</sequence>
<comment type="similarity">
    <text evidence="1">Belongs to the ATP-dependent AMP-binding enzyme family.</text>
</comment>
<proteinExistence type="inferred from homology"/>
<evidence type="ECO:0000313" key="6">
    <source>
        <dbReference type="EMBL" id="MCM2578949.1"/>
    </source>
</evidence>
<feature type="domain" description="AMP-dependent synthetase/ligase" evidence="5">
    <location>
        <begin position="208"/>
        <end position="588"/>
    </location>
</feature>
<dbReference type="SUPFAM" id="SSF51735">
    <property type="entry name" value="NAD(P)-binding Rossmann-fold domains"/>
    <property type="match status" value="1"/>
</dbReference>
<dbReference type="PANTHER" id="PTHR22754">
    <property type="entry name" value="DISCO-INTERACTING PROTEIN 2 DIP2 -RELATED"/>
    <property type="match status" value="1"/>
</dbReference>
<name>A0ABT0X8T6_9ACTN</name>
<dbReference type="InterPro" id="IPR036291">
    <property type="entry name" value="NAD(P)-bd_dom_sf"/>
</dbReference>
<organism evidence="6 7">
    <name type="scientific">Streptomyces meridianus</name>
    <dbReference type="NCBI Taxonomy" id="2938945"/>
    <lineage>
        <taxon>Bacteria</taxon>
        <taxon>Bacillati</taxon>
        <taxon>Actinomycetota</taxon>
        <taxon>Actinomycetes</taxon>
        <taxon>Kitasatosporales</taxon>
        <taxon>Streptomycetaceae</taxon>
        <taxon>Streptomyces</taxon>
    </lineage>
</organism>
<dbReference type="RefSeq" id="WP_251416211.1">
    <property type="nucleotide sequence ID" value="NZ_JAMQGM010000036.1"/>
</dbReference>
<dbReference type="InterPro" id="IPR045851">
    <property type="entry name" value="AMP-bd_C_sf"/>
</dbReference>
<dbReference type="EMBL" id="JAMQGM010000036">
    <property type="protein sequence ID" value="MCM2578949.1"/>
    <property type="molecule type" value="Genomic_DNA"/>
</dbReference>
<dbReference type="InterPro" id="IPR042099">
    <property type="entry name" value="ANL_N_sf"/>
</dbReference>
<keyword evidence="2" id="KW-0596">Phosphopantetheine</keyword>
<gene>
    <name evidence="6" type="ORF">M1E25_16580</name>
</gene>
<dbReference type="PANTHER" id="PTHR22754:SF32">
    <property type="entry name" value="DISCO-INTERACTING PROTEIN 2"/>
    <property type="match status" value="1"/>
</dbReference>
<accession>A0ABT0X8T6</accession>
<evidence type="ECO:0000313" key="7">
    <source>
        <dbReference type="Proteomes" id="UP001167160"/>
    </source>
</evidence>
<comment type="caution">
    <text evidence="6">The sequence shown here is derived from an EMBL/GenBank/DDBJ whole genome shotgun (WGS) entry which is preliminary data.</text>
</comment>
<dbReference type="Gene3D" id="3.30.300.30">
    <property type="match status" value="1"/>
</dbReference>
<dbReference type="Proteomes" id="UP001167160">
    <property type="component" value="Unassembled WGS sequence"/>
</dbReference>
<dbReference type="Pfam" id="PF00501">
    <property type="entry name" value="AMP-binding"/>
    <property type="match status" value="1"/>
</dbReference>
<reference evidence="6" key="1">
    <citation type="journal article" date="2023" name="Int. J. Syst. Evol. Microbiol.">
        <title>Streptomyces meridianus sp. nov. isolated from brackish water of the Tagus estuary in Alcochete, Portugal.</title>
        <authorList>
            <person name="Santos J.D.N."/>
            <person name="Klimek D."/>
            <person name="Calusinska M."/>
            <person name="Lobo Da Cunha A."/>
            <person name="Catita J."/>
            <person name="Goncalves H."/>
            <person name="Gonzalez I."/>
            <person name="Reyes F."/>
            <person name="Lage O.M."/>
        </authorList>
    </citation>
    <scope>NUCLEOTIDE SEQUENCE</scope>
    <source>
        <strain evidence="6">MTZ3.1</strain>
    </source>
</reference>
<dbReference type="InterPro" id="IPR020845">
    <property type="entry name" value="AMP-binding_CS"/>
</dbReference>
<keyword evidence="3" id="KW-0597">Phosphoprotein</keyword>
<dbReference type="InterPro" id="IPR000873">
    <property type="entry name" value="AMP-dep_synth/lig_dom"/>
</dbReference>
<dbReference type="SUPFAM" id="SSF56801">
    <property type="entry name" value="Acetyl-CoA synthetase-like"/>
    <property type="match status" value="1"/>
</dbReference>
<feature type="non-terminal residue" evidence="6">
    <location>
        <position position="934"/>
    </location>
</feature>
<evidence type="ECO:0000256" key="2">
    <source>
        <dbReference type="ARBA" id="ARBA00022450"/>
    </source>
</evidence>